<dbReference type="AlphaFoldDB" id="A0A7K1FG03"/>
<dbReference type="Pfam" id="PF01869">
    <property type="entry name" value="BcrAD_BadFG"/>
    <property type="match status" value="1"/>
</dbReference>
<keyword evidence="3" id="KW-1185">Reference proteome</keyword>
<reference evidence="2 3" key="1">
    <citation type="submission" date="2019-11" db="EMBL/GenBank/DDBJ databases">
        <authorList>
            <person name="Jiang L.-Q."/>
        </authorList>
    </citation>
    <scope>NUCLEOTIDE SEQUENCE [LARGE SCALE GENOMIC DNA]</scope>
    <source>
        <strain evidence="2 3">YIM 132087</strain>
    </source>
</reference>
<feature type="domain" description="ATPase BadF/BadG/BcrA/BcrD type" evidence="1">
    <location>
        <begin position="7"/>
        <end position="293"/>
    </location>
</feature>
<comment type="caution">
    <text evidence="2">The sequence shown here is derived from an EMBL/GenBank/DDBJ whole genome shotgun (WGS) entry which is preliminary data.</text>
</comment>
<dbReference type="SUPFAM" id="SSF53067">
    <property type="entry name" value="Actin-like ATPase domain"/>
    <property type="match status" value="2"/>
</dbReference>
<accession>A0A7K1FG03</accession>
<dbReference type="InterPro" id="IPR052519">
    <property type="entry name" value="Euk-type_GlcNAc_Kinase"/>
</dbReference>
<proteinExistence type="predicted"/>
<gene>
    <name evidence="2" type="ORF">GIS00_03655</name>
</gene>
<organism evidence="2 3">
    <name type="scientific">Nakamurella alba</name>
    <dbReference type="NCBI Taxonomy" id="2665158"/>
    <lineage>
        <taxon>Bacteria</taxon>
        <taxon>Bacillati</taxon>
        <taxon>Actinomycetota</taxon>
        <taxon>Actinomycetes</taxon>
        <taxon>Nakamurellales</taxon>
        <taxon>Nakamurellaceae</taxon>
        <taxon>Nakamurella</taxon>
    </lineage>
</organism>
<protein>
    <submittedName>
        <fullName evidence="2">ATPase</fullName>
    </submittedName>
</protein>
<dbReference type="Gene3D" id="3.30.420.40">
    <property type="match status" value="2"/>
</dbReference>
<evidence type="ECO:0000259" key="1">
    <source>
        <dbReference type="Pfam" id="PF01869"/>
    </source>
</evidence>
<dbReference type="Proteomes" id="UP000460221">
    <property type="component" value="Unassembled WGS sequence"/>
</dbReference>
<dbReference type="RefSeq" id="WP_154766992.1">
    <property type="nucleotide sequence ID" value="NZ_WLYK01000001.1"/>
</dbReference>
<sequence>MTTLLALDAGNSKTDLAVLATDGTVLRRVRTDGFRPHLGEAAALEVLRSAIRSASGSEIPARAGLYLANADLPEQEHRFAAALEDHAEVLTVANDTFALLRSGSKGSTGVAVVCGAGINCVGVGLHGQVARFPALGPLTGDRGGGMDLATWSLRAACRAEDGRGPWTQLAPAIADLFGTTTAVDCGIALSTGAVATERLHEIVPVLFATARDGDKVAVQLVRDQADEVLAFARVALTRCDLLDAETDIVLGGGVLAARADPLTRMVHSGLHGLAPRATLVVPDLPPIHGAALLTLEAHLGGPAPADVEQRLRASW</sequence>
<evidence type="ECO:0000313" key="2">
    <source>
        <dbReference type="EMBL" id="MTD13041.1"/>
    </source>
</evidence>
<dbReference type="PANTHER" id="PTHR43190:SF3">
    <property type="entry name" value="N-ACETYL-D-GLUCOSAMINE KINASE"/>
    <property type="match status" value="1"/>
</dbReference>
<dbReference type="EMBL" id="WLYK01000001">
    <property type="protein sequence ID" value="MTD13041.1"/>
    <property type="molecule type" value="Genomic_DNA"/>
</dbReference>
<dbReference type="InterPro" id="IPR043129">
    <property type="entry name" value="ATPase_NBD"/>
</dbReference>
<dbReference type="PANTHER" id="PTHR43190">
    <property type="entry name" value="N-ACETYL-D-GLUCOSAMINE KINASE"/>
    <property type="match status" value="1"/>
</dbReference>
<evidence type="ECO:0000313" key="3">
    <source>
        <dbReference type="Proteomes" id="UP000460221"/>
    </source>
</evidence>
<name>A0A7K1FG03_9ACTN</name>
<dbReference type="InterPro" id="IPR002731">
    <property type="entry name" value="ATPase_BadF"/>
</dbReference>